<sequence>MRAERSARLRRCRAAGALVASSAAVAGAGVLCMRGQWPSWSAPPAFAIAGGATSRQAHVDIDGRSRATGSVAAGAASEVGLGSATAASLAAAAVAVVVARVSRSARVRSGGSASSSSRVRCDVLTARAGGREEGKSMLSGMKGPVNSVKDGEVEGLPWWWEGFFSLPFTARGNPGEELTLGDTMHVFRKNIEQIFGGEESYDGAPLATGDLESAGLTDGTMYLGLQKYKENFGDVYKLCFGPKSFMVVSDPQILRHILRENVFNYDKGVLGEVLEDVMGKGLIPADFETWKVRRRAIVPGFHKAWLDFQVSEFGRASQLLVQKLKEAAAKGKTIDMEERFGSVALDIIGKSVFNYEFGSVEGESPVVKAAIQSLREVEHRAQTPFQYWKLPLMDVLVERQREFKENMVLLNGALNKCIAQALSDRQQADLEELENRDYSKMENPSLLRFLVDMRGEATDGKQLRDDMITMLIAGHETTASALTWALFELAQNPALMKKVQTEIDEVMGDRECPTHEDVKRMEMVRLCFAESLRMYPEPPLLIRRALEEDTLPAGATGKETKVLRGMDFFVSIYNLQRDEKYWPNANTYDPERFKRKYVNPDIPGWAGYDPEKWKGQLYPTETASDYAMLPFGAGPRKCVGDAFAMLEGSVALAMVLRNFDFEFAAPTAQPSEVGTCTGATIHTRNGLWMQLRARR</sequence>
<keyword evidence="3 7" id="KW-0479">Metal-binding</keyword>
<comment type="caution">
    <text evidence="9">The sequence shown here is derived from an EMBL/GenBank/DDBJ whole genome shotgun (WGS) entry which is preliminary data.</text>
</comment>
<evidence type="ECO:0000256" key="2">
    <source>
        <dbReference type="ARBA" id="ARBA00022617"/>
    </source>
</evidence>
<dbReference type="PRINTS" id="PR00463">
    <property type="entry name" value="EP450I"/>
</dbReference>
<dbReference type="PANTHER" id="PTHR24291">
    <property type="entry name" value="CYTOCHROME P450 FAMILY 4"/>
    <property type="match status" value="1"/>
</dbReference>
<evidence type="ECO:0000256" key="5">
    <source>
        <dbReference type="ARBA" id="ARBA00023004"/>
    </source>
</evidence>
<dbReference type="GO" id="GO:0016705">
    <property type="term" value="F:oxidoreductase activity, acting on paired donors, with incorporation or reduction of molecular oxygen"/>
    <property type="evidence" value="ECO:0007669"/>
    <property type="project" value="InterPro"/>
</dbReference>
<feature type="binding site" description="axial binding residue" evidence="7">
    <location>
        <position position="638"/>
    </location>
    <ligand>
        <name>heme</name>
        <dbReference type="ChEBI" id="CHEBI:30413"/>
    </ligand>
    <ligandPart>
        <name>Fe</name>
        <dbReference type="ChEBI" id="CHEBI:18248"/>
    </ligandPart>
</feature>
<evidence type="ECO:0000313" key="10">
    <source>
        <dbReference type="Proteomes" id="UP000654075"/>
    </source>
</evidence>
<evidence type="ECO:0000256" key="1">
    <source>
        <dbReference type="ARBA" id="ARBA00010617"/>
    </source>
</evidence>
<dbReference type="OrthoDB" id="433427at2759"/>
<dbReference type="GO" id="GO:0005506">
    <property type="term" value="F:iron ion binding"/>
    <property type="evidence" value="ECO:0007669"/>
    <property type="project" value="InterPro"/>
</dbReference>
<evidence type="ECO:0000256" key="4">
    <source>
        <dbReference type="ARBA" id="ARBA00023002"/>
    </source>
</evidence>
<name>A0A813FJ36_POLGL</name>
<dbReference type="EMBL" id="CAJNNV010024738">
    <property type="protein sequence ID" value="CAE8610552.1"/>
    <property type="molecule type" value="Genomic_DNA"/>
</dbReference>
<dbReference type="PRINTS" id="PR00385">
    <property type="entry name" value="P450"/>
</dbReference>
<dbReference type="InterPro" id="IPR002401">
    <property type="entry name" value="Cyt_P450_E_grp-I"/>
</dbReference>
<keyword evidence="2 7" id="KW-0349">Heme</keyword>
<dbReference type="InterPro" id="IPR001128">
    <property type="entry name" value="Cyt_P450"/>
</dbReference>
<dbReference type="Proteomes" id="UP000654075">
    <property type="component" value="Unassembled WGS sequence"/>
</dbReference>
<accession>A0A813FJ36</accession>
<keyword evidence="5 7" id="KW-0408">Iron</keyword>
<evidence type="ECO:0000256" key="8">
    <source>
        <dbReference type="RuleBase" id="RU000461"/>
    </source>
</evidence>
<evidence type="ECO:0008006" key="11">
    <source>
        <dbReference type="Google" id="ProtNLM"/>
    </source>
</evidence>
<organism evidence="9 10">
    <name type="scientific">Polarella glacialis</name>
    <name type="common">Dinoflagellate</name>
    <dbReference type="NCBI Taxonomy" id="89957"/>
    <lineage>
        <taxon>Eukaryota</taxon>
        <taxon>Sar</taxon>
        <taxon>Alveolata</taxon>
        <taxon>Dinophyceae</taxon>
        <taxon>Suessiales</taxon>
        <taxon>Suessiaceae</taxon>
        <taxon>Polarella</taxon>
    </lineage>
</organism>
<dbReference type="AlphaFoldDB" id="A0A813FJ36"/>
<dbReference type="Pfam" id="PF00067">
    <property type="entry name" value="p450"/>
    <property type="match status" value="1"/>
</dbReference>
<dbReference type="InterPro" id="IPR050196">
    <property type="entry name" value="Cytochrome_P450_Monoox"/>
</dbReference>
<dbReference type="GO" id="GO:0020037">
    <property type="term" value="F:heme binding"/>
    <property type="evidence" value="ECO:0007669"/>
    <property type="project" value="InterPro"/>
</dbReference>
<reference evidence="9" key="1">
    <citation type="submission" date="2021-02" db="EMBL/GenBank/DDBJ databases">
        <authorList>
            <person name="Dougan E. K."/>
            <person name="Rhodes N."/>
            <person name="Thang M."/>
            <person name="Chan C."/>
        </authorList>
    </citation>
    <scope>NUCLEOTIDE SEQUENCE</scope>
</reference>
<dbReference type="InterPro" id="IPR017972">
    <property type="entry name" value="Cyt_P450_CS"/>
</dbReference>
<comment type="cofactor">
    <cofactor evidence="7">
        <name>heme</name>
        <dbReference type="ChEBI" id="CHEBI:30413"/>
    </cofactor>
</comment>
<dbReference type="OMA" id="WRRNSRE"/>
<protein>
    <recommendedName>
        <fullName evidence="11">Cytochrome P450</fullName>
    </recommendedName>
</protein>
<dbReference type="CDD" id="cd11046">
    <property type="entry name" value="CYP97"/>
    <property type="match status" value="1"/>
</dbReference>
<dbReference type="PROSITE" id="PS00086">
    <property type="entry name" value="CYTOCHROME_P450"/>
    <property type="match status" value="1"/>
</dbReference>
<keyword evidence="10" id="KW-1185">Reference proteome</keyword>
<evidence type="ECO:0000256" key="6">
    <source>
        <dbReference type="ARBA" id="ARBA00023033"/>
    </source>
</evidence>
<gene>
    <name evidence="9" type="ORF">PGLA1383_LOCUS28368</name>
</gene>
<keyword evidence="4 8" id="KW-0560">Oxidoreductase</keyword>
<keyword evidence="6 8" id="KW-0503">Monooxygenase</keyword>
<proteinExistence type="inferred from homology"/>
<dbReference type="Gene3D" id="1.10.630.10">
    <property type="entry name" value="Cytochrome P450"/>
    <property type="match status" value="1"/>
</dbReference>
<evidence type="ECO:0000313" key="9">
    <source>
        <dbReference type="EMBL" id="CAE8610552.1"/>
    </source>
</evidence>
<evidence type="ECO:0000256" key="7">
    <source>
        <dbReference type="PIRSR" id="PIRSR602401-1"/>
    </source>
</evidence>
<evidence type="ECO:0000256" key="3">
    <source>
        <dbReference type="ARBA" id="ARBA00022723"/>
    </source>
</evidence>
<dbReference type="SUPFAM" id="SSF48264">
    <property type="entry name" value="Cytochrome P450"/>
    <property type="match status" value="1"/>
</dbReference>
<comment type="similarity">
    <text evidence="1 8">Belongs to the cytochrome P450 family.</text>
</comment>
<dbReference type="PANTHER" id="PTHR24291:SF50">
    <property type="entry name" value="BIFUNCTIONAL ALBAFLAVENONE MONOOXYGENASE_TERPENE SYNTHASE"/>
    <property type="match status" value="1"/>
</dbReference>
<dbReference type="GO" id="GO:0004497">
    <property type="term" value="F:monooxygenase activity"/>
    <property type="evidence" value="ECO:0007669"/>
    <property type="project" value="UniProtKB-KW"/>
</dbReference>
<dbReference type="InterPro" id="IPR036396">
    <property type="entry name" value="Cyt_P450_sf"/>
</dbReference>